<feature type="transmembrane region" description="Helical" evidence="11">
    <location>
        <begin position="377"/>
        <end position="403"/>
    </location>
</feature>
<keyword evidence="14" id="KW-1185">Reference proteome</keyword>
<feature type="transmembrane region" description="Helical" evidence="11">
    <location>
        <begin position="58"/>
        <end position="84"/>
    </location>
</feature>
<accession>A0A376AB68</accession>
<evidence type="ECO:0000256" key="4">
    <source>
        <dbReference type="ARBA" id="ARBA00022448"/>
    </source>
</evidence>
<dbReference type="CDD" id="cd06261">
    <property type="entry name" value="TM_PBP2"/>
    <property type="match status" value="2"/>
</dbReference>
<keyword evidence="9 11" id="KW-1133">Transmembrane helix</keyword>
<evidence type="ECO:0000256" key="6">
    <source>
        <dbReference type="ARBA" id="ARBA00022519"/>
    </source>
</evidence>
<dbReference type="Proteomes" id="UP000254764">
    <property type="component" value="Unassembled WGS sequence"/>
</dbReference>
<sequence>MALSRRSRSNDRLPAIAGGLFVFGLIAFFIGTAIVSLLSVGGETSGLSIAGDPVVRRVLWFTLEQALLSTLLSVVAAVPVARALARQPQFFGRKFLIRLMAVPMGLPVLIGALGIIGIWGRQGLVNDGLTALGLSERFSIYGLSGILLAHVFFNMPLAARLMLAGLERIPAEYWRTSASLGMGGFAVFRFIEWPVLWRIIPGIAGLIFMLCATSFTLVLVLGGGPAATTIEVAIYQALRLDFEPARAVSLAFLQIFVTAAILGAMALFPAPDDPGATLGGATRRFDARALSTRIGDGFLIVAAALFLGLPLGQVLVAGLKSELGRLLSDGAVLDAAATSLAIGLSAAIVSVVVGIAAIRAQAALGAGRRPLPLAGVISAGLAAVSSLVLLVPTAVLGTGWFLVLRAQGDVARFAPAVVVCINALMALPFAMRVLSPAFEEHRRRTARLADSLGIIGLARFRLIDWPVLHRPILTALSFAMALSLGDLGAVALFGSENLVTLPWLIYSRMGAYRSQDADGLALILGLVCLLLALAGTPGLSKKESPYAG</sequence>
<feature type="transmembrane region" description="Helical" evidence="11">
    <location>
        <begin position="472"/>
        <end position="499"/>
    </location>
</feature>
<proteinExistence type="predicted"/>
<feature type="transmembrane region" description="Helical" evidence="11">
    <location>
        <begin position="247"/>
        <end position="268"/>
    </location>
</feature>
<dbReference type="GO" id="GO:0022857">
    <property type="term" value="F:transmembrane transporter activity"/>
    <property type="evidence" value="ECO:0007669"/>
    <property type="project" value="InterPro"/>
</dbReference>
<feature type="transmembrane region" description="Helical" evidence="11">
    <location>
        <begin position="331"/>
        <end position="357"/>
    </location>
</feature>
<keyword evidence="4" id="KW-0813">Transport</keyword>
<comment type="subcellular location">
    <subcellularLocation>
        <location evidence="1">Cell inner membrane</location>
        <topology evidence="1">Multi-pass membrane protein</topology>
    </subcellularLocation>
</comment>
<evidence type="ECO:0000313" key="14">
    <source>
        <dbReference type="Proteomes" id="UP000254764"/>
    </source>
</evidence>
<dbReference type="InterPro" id="IPR005947">
    <property type="entry name" value="ThiP_ABC_transpt"/>
</dbReference>
<feature type="transmembrane region" description="Helical" evidence="11">
    <location>
        <begin position="298"/>
        <end position="319"/>
    </location>
</feature>
<evidence type="ECO:0000313" key="13">
    <source>
        <dbReference type="EMBL" id="SSC64988.1"/>
    </source>
</evidence>
<dbReference type="GO" id="GO:0005886">
    <property type="term" value="C:plasma membrane"/>
    <property type="evidence" value="ECO:0007669"/>
    <property type="project" value="UniProtKB-SubCell"/>
</dbReference>
<keyword evidence="5" id="KW-1003">Cell membrane</keyword>
<feature type="domain" description="ABC transmembrane type-1" evidence="12">
    <location>
        <begin position="336"/>
        <end position="535"/>
    </location>
</feature>
<protein>
    <recommendedName>
        <fullName evidence="3">Thiamine transport system permease protein ThiP</fullName>
    </recommendedName>
</protein>
<evidence type="ECO:0000256" key="9">
    <source>
        <dbReference type="ARBA" id="ARBA00022989"/>
    </source>
</evidence>
<dbReference type="SUPFAM" id="SSF161098">
    <property type="entry name" value="MetI-like"/>
    <property type="match status" value="2"/>
</dbReference>
<dbReference type="NCBIfam" id="TIGR01253">
    <property type="entry name" value="thiP"/>
    <property type="match status" value="1"/>
</dbReference>
<feature type="transmembrane region" description="Helical" evidence="11">
    <location>
        <begin position="140"/>
        <end position="161"/>
    </location>
</feature>
<feature type="transmembrane region" description="Helical" evidence="11">
    <location>
        <begin position="96"/>
        <end position="120"/>
    </location>
</feature>
<feature type="domain" description="ABC transmembrane type-1" evidence="12">
    <location>
        <begin position="59"/>
        <end position="263"/>
    </location>
</feature>
<feature type="transmembrane region" description="Helical" evidence="11">
    <location>
        <begin position="520"/>
        <end position="539"/>
    </location>
</feature>
<name>A0A376AB68_9HYPH</name>
<evidence type="ECO:0000256" key="7">
    <source>
        <dbReference type="ARBA" id="ARBA00022692"/>
    </source>
</evidence>
<dbReference type="PROSITE" id="PS50928">
    <property type="entry name" value="ABC_TM1"/>
    <property type="match status" value="2"/>
</dbReference>
<evidence type="ECO:0000256" key="11">
    <source>
        <dbReference type="SAM" id="Phobius"/>
    </source>
</evidence>
<dbReference type="PANTHER" id="PTHR30183:SF9">
    <property type="entry name" value="THIAMINE TRANSPORT SYSTEM PERMEASE PROTEIN THIP"/>
    <property type="match status" value="1"/>
</dbReference>
<evidence type="ECO:0000256" key="5">
    <source>
        <dbReference type="ARBA" id="ARBA00022475"/>
    </source>
</evidence>
<evidence type="ECO:0000256" key="1">
    <source>
        <dbReference type="ARBA" id="ARBA00004429"/>
    </source>
</evidence>
<dbReference type="Gene3D" id="1.10.3720.10">
    <property type="entry name" value="MetI-like"/>
    <property type="match status" value="2"/>
</dbReference>
<evidence type="ECO:0000259" key="12">
    <source>
        <dbReference type="PROSITE" id="PS50928"/>
    </source>
</evidence>
<organism evidence="13 14">
    <name type="scientific">Ciceribacter selenitireducens ATCC BAA-1503</name>
    <dbReference type="NCBI Taxonomy" id="1336235"/>
    <lineage>
        <taxon>Bacteria</taxon>
        <taxon>Pseudomonadati</taxon>
        <taxon>Pseudomonadota</taxon>
        <taxon>Alphaproteobacteria</taxon>
        <taxon>Hyphomicrobiales</taxon>
        <taxon>Rhizobiaceae</taxon>
        <taxon>Ciceribacter</taxon>
    </lineage>
</organism>
<reference evidence="14" key="1">
    <citation type="submission" date="2018-07" db="EMBL/GenBank/DDBJ databases">
        <authorList>
            <person name="Peiro R."/>
            <person name="Begona"/>
            <person name="Cbmso G."/>
            <person name="Lopez M."/>
            <person name="Gonzalez S."/>
        </authorList>
    </citation>
    <scope>NUCLEOTIDE SEQUENCE [LARGE SCALE GENOMIC DNA]</scope>
</reference>
<feature type="transmembrane region" description="Helical" evidence="11">
    <location>
        <begin position="203"/>
        <end position="226"/>
    </location>
</feature>
<dbReference type="OrthoDB" id="7066776at2"/>
<dbReference type="AlphaFoldDB" id="A0A376AB68"/>
<comment type="subunit">
    <text evidence="2">The complex is composed of two ATP-binding proteins (ThiQ), two transmembrane proteins (ThiP) and a solute-binding protein (ThiB).</text>
</comment>
<keyword evidence="10 11" id="KW-0472">Membrane</keyword>
<dbReference type="PANTHER" id="PTHR30183">
    <property type="entry name" value="MOLYBDENUM TRANSPORT SYSTEM PERMEASE PROTEIN MODB"/>
    <property type="match status" value="1"/>
</dbReference>
<gene>
    <name evidence="13" type="ORF">RHIZ70_696</name>
</gene>
<evidence type="ECO:0000256" key="10">
    <source>
        <dbReference type="ARBA" id="ARBA00023136"/>
    </source>
</evidence>
<dbReference type="InterPro" id="IPR000515">
    <property type="entry name" value="MetI-like"/>
</dbReference>
<dbReference type="STRING" id="1336235.GCA_000518785_03117"/>
<evidence type="ECO:0000256" key="2">
    <source>
        <dbReference type="ARBA" id="ARBA00011650"/>
    </source>
</evidence>
<dbReference type="EMBL" id="UEYP01000016">
    <property type="protein sequence ID" value="SSC64988.1"/>
    <property type="molecule type" value="Genomic_DNA"/>
</dbReference>
<feature type="transmembrane region" description="Helical" evidence="11">
    <location>
        <begin position="12"/>
        <end position="38"/>
    </location>
</feature>
<keyword evidence="8" id="KW-0677">Repeat</keyword>
<dbReference type="GO" id="GO:0015888">
    <property type="term" value="P:thiamine transport"/>
    <property type="evidence" value="ECO:0007669"/>
    <property type="project" value="InterPro"/>
</dbReference>
<feature type="transmembrane region" description="Helical" evidence="11">
    <location>
        <begin position="410"/>
        <end position="431"/>
    </location>
</feature>
<evidence type="ECO:0000256" key="3">
    <source>
        <dbReference type="ARBA" id="ARBA00016947"/>
    </source>
</evidence>
<dbReference type="RefSeq" id="WP_115672126.1">
    <property type="nucleotide sequence ID" value="NZ_UEYP01000016.1"/>
</dbReference>
<keyword evidence="6" id="KW-0997">Cell inner membrane</keyword>
<dbReference type="InterPro" id="IPR035906">
    <property type="entry name" value="MetI-like_sf"/>
</dbReference>
<keyword evidence="7 11" id="KW-0812">Transmembrane</keyword>
<evidence type="ECO:0000256" key="8">
    <source>
        <dbReference type="ARBA" id="ARBA00022737"/>
    </source>
</evidence>
<feature type="transmembrane region" description="Helical" evidence="11">
    <location>
        <begin position="173"/>
        <end position="191"/>
    </location>
</feature>